<evidence type="ECO:0000256" key="1">
    <source>
        <dbReference type="ARBA" id="ARBA00004635"/>
    </source>
</evidence>
<keyword evidence="3" id="KW-0309">Germination</keyword>
<dbReference type="NCBIfam" id="TIGR02887">
    <property type="entry name" value="spore_ger_x_C"/>
    <property type="match status" value="1"/>
</dbReference>
<evidence type="ECO:0000256" key="4">
    <source>
        <dbReference type="ARBA" id="ARBA00022729"/>
    </source>
</evidence>
<reference evidence="11 12" key="1">
    <citation type="submission" date="2020-01" db="EMBL/GenBank/DDBJ databases">
        <title>Paenibacillus soybeanensis sp. nov. isolated from the nodules of soybean (Glycine max(L.) Merr).</title>
        <authorList>
            <person name="Wang H."/>
        </authorList>
    </citation>
    <scope>NUCLEOTIDE SEQUENCE [LARGE SCALE GENOMIC DNA]</scope>
    <source>
        <strain evidence="11 12">T1</strain>
    </source>
</reference>
<keyword evidence="5" id="KW-0472">Membrane</keyword>
<dbReference type="InterPro" id="IPR057336">
    <property type="entry name" value="GerAC_N"/>
</dbReference>
<comment type="subcellular location">
    <subcellularLocation>
        <location evidence="1">Membrane</location>
        <topology evidence="1">Lipid-anchor</topology>
    </subcellularLocation>
</comment>
<feature type="coiled-coil region" evidence="8">
    <location>
        <begin position="279"/>
        <end position="306"/>
    </location>
</feature>
<dbReference type="RefSeq" id="WP_161743410.1">
    <property type="nucleotide sequence ID" value="NZ_JAAAMV010000007.1"/>
</dbReference>
<evidence type="ECO:0000256" key="5">
    <source>
        <dbReference type="ARBA" id="ARBA00023136"/>
    </source>
</evidence>
<keyword evidence="7" id="KW-0449">Lipoprotein</keyword>
<accession>A0ABW9XPP5</accession>
<evidence type="ECO:0000313" key="11">
    <source>
        <dbReference type="EMBL" id="NBD24619.1"/>
    </source>
</evidence>
<dbReference type="Gene3D" id="3.30.300.210">
    <property type="entry name" value="Nutrient germinant receptor protein C, domain 3"/>
    <property type="match status" value="1"/>
</dbReference>
<comment type="similarity">
    <text evidence="2">Belongs to the GerABKC lipoprotein family.</text>
</comment>
<keyword evidence="8" id="KW-0175">Coiled coil</keyword>
<comment type="caution">
    <text evidence="11">The sequence shown here is derived from an EMBL/GenBank/DDBJ whole genome shotgun (WGS) entry which is preliminary data.</text>
</comment>
<keyword evidence="4" id="KW-0732">Signal</keyword>
<evidence type="ECO:0000259" key="9">
    <source>
        <dbReference type="Pfam" id="PF05504"/>
    </source>
</evidence>
<gene>
    <name evidence="11" type="ORF">GT019_12115</name>
</gene>
<evidence type="ECO:0000256" key="3">
    <source>
        <dbReference type="ARBA" id="ARBA00022544"/>
    </source>
</evidence>
<dbReference type="PANTHER" id="PTHR35789:SF1">
    <property type="entry name" value="SPORE GERMINATION PROTEIN B3"/>
    <property type="match status" value="1"/>
</dbReference>
<protein>
    <submittedName>
        <fullName evidence="11">Ger(X)C family spore germination protein</fullName>
    </submittedName>
</protein>
<proteinExistence type="inferred from homology"/>
<evidence type="ECO:0000256" key="7">
    <source>
        <dbReference type="ARBA" id="ARBA00023288"/>
    </source>
</evidence>
<evidence type="ECO:0000259" key="10">
    <source>
        <dbReference type="Pfam" id="PF25198"/>
    </source>
</evidence>
<feature type="domain" description="Spore germination GerAC-like C-terminal" evidence="9">
    <location>
        <begin position="197"/>
        <end position="351"/>
    </location>
</feature>
<dbReference type="InterPro" id="IPR008844">
    <property type="entry name" value="Spore_GerAC-like"/>
</dbReference>
<keyword evidence="12" id="KW-1185">Reference proteome</keyword>
<sequence length="354" mass="39679">MKRTACVMLTICLLGTACVKQQILDRVNLFIVASYDKIANDQIEITLAVPKFQAGKPETVTDELYSKTGRTNSGIREFMSSQMDKPLQTGKLSVVLFGSDKASGGVAKELDVLLRNAVFSHRMSLAVVDGNAKNVLERNFSKKQEKGMFIDHLLDSNTRKGALPSQNLHEFEYSLLGEGLDPYLPLLQIQHDRLVVSGTALFKNDKYVASLDFSRSKLMKLLLQDMNQGIFDVRLDSGAFVAIENVGSSVKYRMKNDAVAIGLSMNGKIREADGYRISDKDLRNLNKRFERQLVQAESELVKTFQKHGVDPLGLGDFARSRNKNWNEADWMRNYPTMDVSLDVDVNIKETGTRL</sequence>
<dbReference type="InterPro" id="IPR046953">
    <property type="entry name" value="Spore_GerAC-like_C"/>
</dbReference>
<dbReference type="Pfam" id="PF05504">
    <property type="entry name" value="Spore_GerAC"/>
    <property type="match status" value="1"/>
</dbReference>
<dbReference type="PANTHER" id="PTHR35789">
    <property type="entry name" value="SPORE GERMINATION PROTEIN B3"/>
    <property type="match status" value="1"/>
</dbReference>
<organism evidence="11 12">
    <name type="scientific">Paenibacillus glycinis</name>
    <dbReference type="NCBI Taxonomy" id="2697035"/>
    <lineage>
        <taxon>Bacteria</taxon>
        <taxon>Bacillati</taxon>
        <taxon>Bacillota</taxon>
        <taxon>Bacilli</taxon>
        <taxon>Bacillales</taxon>
        <taxon>Paenibacillaceae</taxon>
        <taxon>Paenibacillus</taxon>
    </lineage>
</organism>
<dbReference type="EMBL" id="JAAAMV010000007">
    <property type="protein sequence ID" value="NBD24619.1"/>
    <property type="molecule type" value="Genomic_DNA"/>
</dbReference>
<evidence type="ECO:0000256" key="8">
    <source>
        <dbReference type="SAM" id="Coils"/>
    </source>
</evidence>
<evidence type="ECO:0000313" key="12">
    <source>
        <dbReference type="Proteomes" id="UP000665561"/>
    </source>
</evidence>
<dbReference type="PROSITE" id="PS51257">
    <property type="entry name" value="PROKAR_LIPOPROTEIN"/>
    <property type="match status" value="1"/>
</dbReference>
<feature type="domain" description="Spore germination protein N-terminal" evidence="10">
    <location>
        <begin position="21"/>
        <end position="188"/>
    </location>
</feature>
<evidence type="ECO:0000256" key="6">
    <source>
        <dbReference type="ARBA" id="ARBA00023139"/>
    </source>
</evidence>
<dbReference type="InterPro" id="IPR038501">
    <property type="entry name" value="Spore_GerAC_C_sf"/>
</dbReference>
<evidence type="ECO:0000256" key="2">
    <source>
        <dbReference type="ARBA" id="ARBA00007886"/>
    </source>
</evidence>
<keyword evidence="6" id="KW-0564">Palmitate</keyword>
<name>A0ABW9XPP5_9BACL</name>
<dbReference type="Proteomes" id="UP000665561">
    <property type="component" value="Unassembled WGS sequence"/>
</dbReference>
<dbReference type="Pfam" id="PF25198">
    <property type="entry name" value="Spore_GerAC_N"/>
    <property type="match status" value="1"/>
</dbReference>